<keyword evidence="3" id="KW-1185">Reference proteome</keyword>
<gene>
    <name evidence="2" type="ORF">ACFOHL_03655</name>
</gene>
<accession>A0ABV7FK93</accession>
<feature type="domain" description="Transposase InsH N-terminal" evidence="1">
    <location>
        <begin position="20"/>
        <end position="109"/>
    </location>
</feature>
<dbReference type="RefSeq" id="WP_376918834.1">
    <property type="nucleotide sequence ID" value="NZ_JBHRSW010000005.1"/>
</dbReference>
<evidence type="ECO:0000259" key="1">
    <source>
        <dbReference type="Pfam" id="PF05598"/>
    </source>
</evidence>
<protein>
    <submittedName>
        <fullName evidence="2">Transposase</fullName>
    </submittedName>
</protein>
<comment type="caution">
    <text evidence="2">The sequence shown here is derived from an EMBL/GenBank/DDBJ whole genome shotgun (WGS) entry which is preliminary data.</text>
</comment>
<name>A0ABV7FK93_9ALTE</name>
<dbReference type="PANTHER" id="PTHR33408">
    <property type="entry name" value="TRANSPOSASE"/>
    <property type="match status" value="1"/>
</dbReference>
<dbReference type="InterPro" id="IPR008490">
    <property type="entry name" value="Transposase_InsH_N"/>
</dbReference>
<proteinExistence type="predicted"/>
<evidence type="ECO:0000313" key="2">
    <source>
        <dbReference type="EMBL" id="MFC3120704.1"/>
    </source>
</evidence>
<reference evidence="3" key="1">
    <citation type="journal article" date="2019" name="Int. J. Syst. Evol. Microbiol.">
        <title>The Global Catalogue of Microorganisms (GCM) 10K type strain sequencing project: providing services to taxonomists for standard genome sequencing and annotation.</title>
        <authorList>
            <consortium name="The Broad Institute Genomics Platform"/>
            <consortium name="The Broad Institute Genome Sequencing Center for Infectious Disease"/>
            <person name="Wu L."/>
            <person name="Ma J."/>
        </authorList>
    </citation>
    <scope>NUCLEOTIDE SEQUENCE [LARGE SCALE GENOMIC DNA]</scope>
    <source>
        <strain evidence="3">KCTC 52473</strain>
    </source>
</reference>
<dbReference type="Pfam" id="PF05598">
    <property type="entry name" value="DUF772"/>
    <property type="match status" value="1"/>
</dbReference>
<dbReference type="EMBL" id="JBHRSW010000005">
    <property type="protein sequence ID" value="MFC3120704.1"/>
    <property type="molecule type" value="Genomic_DNA"/>
</dbReference>
<sequence length="171" mass="19453">MPRFMPLNYQQHSMVVINYLDQLQAGTFEYAIHYLIEEKLDLSVFYPKYKNDATGRLAYDPAALLKIVLFAYSKGITSSREIQWCCETNIIFKALSCDSVPHFTTKAAFISVHKDEIVSVFEPLFGNIGANKRLNRISLRGKDKGARTVALVLFDTQHRKTTSLRAVSNIN</sequence>
<organism evidence="2 3">
    <name type="scientific">Agaribacter flavus</name>
    <dbReference type="NCBI Taxonomy" id="1902781"/>
    <lineage>
        <taxon>Bacteria</taxon>
        <taxon>Pseudomonadati</taxon>
        <taxon>Pseudomonadota</taxon>
        <taxon>Gammaproteobacteria</taxon>
        <taxon>Alteromonadales</taxon>
        <taxon>Alteromonadaceae</taxon>
        <taxon>Agaribacter</taxon>
    </lineage>
</organism>
<evidence type="ECO:0000313" key="3">
    <source>
        <dbReference type="Proteomes" id="UP001595478"/>
    </source>
</evidence>
<dbReference type="Proteomes" id="UP001595478">
    <property type="component" value="Unassembled WGS sequence"/>
</dbReference>